<dbReference type="Gene3D" id="3.40.980.10">
    <property type="entry name" value="MoaB/Mog-like domain"/>
    <property type="match status" value="1"/>
</dbReference>
<dbReference type="SUPFAM" id="SSF53218">
    <property type="entry name" value="Molybdenum cofactor biosynthesis proteins"/>
    <property type="match status" value="1"/>
</dbReference>
<dbReference type="RefSeq" id="WP_100909443.1">
    <property type="nucleotide sequence ID" value="NZ_CP017768.1"/>
</dbReference>
<dbReference type="CDD" id="cd00887">
    <property type="entry name" value="MoeA"/>
    <property type="match status" value="1"/>
</dbReference>
<dbReference type="EMBL" id="CP017768">
    <property type="protein sequence ID" value="AUB60829.1"/>
    <property type="molecule type" value="Genomic_DNA"/>
</dbReference>
<gene>
    <name evidence="4" type="ORF">BK009_09160</name>
</gene>
<dbReference type="InterPro" id="IPR001453">
    <property type="entry name" value="MoaB/Mog_dom"/>
</dbReference>
<dbReference type="InterPro" id="IPR005111">
    <property type="entry name" value="MoeA_C_domain_IV"/>
</dbReference>
<name>A0A2H4VRV3_9EURY</name>
<dbReference type="Gene3D" id="2.170.190.11">
    <property type="entry name" value="Molybdopterin biosynthesis moea protein, domain 3"/>
    <property type="match status" value="1"/>
</dbReference>
<dbReference type="Gene3D" id="2.40.340.10">
    <property type="entry name" value="MoeA, C-terminal, domain IV"/>
    <property type="match status" value="1"/>
</dbReference>
<dbReference type="InterPro" id="IPR036425">
    <property type="entry name" value="MoaB/Mog-like_dom_sf"/>
</dbReference>
<dbReference type="UniPathway" id="UPA00344"/>
<dbReference type="SMART" id="SM00852">
    <property type="entry name" value="MoCF_biosynth"/>
    <property type="match status" value="1"/>
</dbReference>
<proteinExistence type="predicted"/>
<dbReference type="Pfam" id="PF00994">
    <property type="entry name" value="MoCF_biosynth"/>
    <property type="match status" value="1"/>
</dbReference>
<dbReference type="SUPFAM" id="SSF63867">
    <property type="entry name" value="MoeA C-terminal domain-like"/>
    <property type="match status" value="1"/>
</dbReference>
<dbReference type="Pfam" id="PF03454">
    <property type="entry name" value="MoeA_C"/>
    <property type="match status" value="1"/>
</dbReference>
<dbReference type="InterPro" id="IPR036688">
    <property type="entry name" value="MoeA_C_domain_IV_sf"/>
</dbReference>
<dbReference type="Proteomes" id="UP000232631">
    <property type="component" value="Chromosome"/>
</dbReference>
<dbReference type="KEGG" id="msub:BK009_09160"/>
<keyword evidence="5" id="KW-1185">Reference proteome</keyword>
<dbReference type="Gene3D" id="3.90.105.10">
    <property type="entry name" value="Molybdopterin biosynthesis moea protein, domain 2"/>
    <property type="match status" value="1"/>
</dbReference>
<dbReference type="GeneID" id="35126660"/>
<feature type="domain" description="MoaB/Mog" evidence="3">
    <location>
        <begin position="184"/>
        <end position="320"/>
    </location>
</feature>
<keyword evidence="2" id="KW-0501">Molybdenum cofactor biosynthesis</keyword>
<evidence type="ECO:0000256" key="2">
    <source>
        <dbReference type="ARBA" id="ARBA00023150"/>
    </source>
</evidence>
<dbReference type="PANTHER" id="PTHR10192">
    <property type="entry name" value="MOLYBDOPTERIN BIOSYNTHESIS PROTEIN"/>
    <property type="match status" value="1"/>
</dbReference>
<dbReference type="PANTHER" id="PTHR10192:SF19">
    <property type="entry name" value="MOLYBDOPTERIN BIOSYNTHESIS PROTEIN MJ0666-RELATED"/>
    <property type="match status" value="1"/>
</dbReference>
<sequence length="404" mass="43762">MFLSQFTTPDDAKKIITDSLKTSAVEEIPLEKAYQRVIAQEVISTLNSPPFDRSAMDGYAILAEDSFSHSETNPFHLKVVDRIGAGEKSNLKLKSGEAIKIATGAPIPAGANAVVMEEYTHEEDDTLEVLTSVVPGENVSPAGEDFNKGDLVLKKGKLLGPAELAIIASAGFSKVKIFKKPKIAVLITGSELVMPKNILEGAEVINSNHFTIKSMVESCLAIPKMLHSIDSAELVEEIFEKLLDEYDALITTGGTAISKGDVVVDVAEKLGDVPIHGVSLRPGKPFGFAQIHGKPVFMLSGFPVAAMVQFDVFVRQALFKMQGLTFKPLLVQKKATRKIPSTLGRTDYIRAKIEGQMVRPLKIKGSGIIKSMVESDSYIIIPENLEGIEKGAECEVLPYHSLKA</sequence>
<dbReference type="FunFam" id="2.170.190.11:FF:000001">
    <property type="entry name" value="Molybdopterin molybdenumtransferase"/>
    <property type="match status" value="1"/>
</dbReference>
<evidence type="ECO:0000313" key="5">
    <source>
        <dbReference type="Proteomes" id="UP000232631"/>
    </source>
</evidence>
<evidence type="ECO:0000259" key="3">
    <source>
        <dbReference type="SMART" id="SM00852"/>
    </source>
</evidence>
<comment type="pathway">
    <text evidence="1">Cofactor biosynthesis; molybdopterin biosynthesis.</text>
</comment>
<dbReference type="Pfam" id="PF03453">
    <property type="entry name" value="MoeA_N"/>
    <property type="match status" value="1"/>
</dbReference>
<dbReference type="InterPro" id="IPR005110">
    <property type="entry name" value="MoeA_linker/N"/>
</dbReference>
<dbReference type="InterPro" id="IPR038987">
    <property type="entry name" value="MoeA-like"/>
</dbReference>
<dbReference type="AlphaFoldDB" id="A0A2H4VRV3"/>
<evidence type="ECO:0000313" key="4">
    <source>
        <dbReference type="EMBL" id="AUB60829.1"/>
    </source>
</evidence>
<dbReference type="NCBIfam" id="NF045515">
    <property type="entry name" value="Glp_gephyrin"/>
    <property type="match status" value="1"/>
</dbReference>
<dbReference type="GO" id="GO:0005737">
    <property type="term" value="C:cytoplasm"/>
    <property type="evidence" value="ECO:0007669"/>
    <property type="project" value="TreeGrafter"/>
</dbReference>
<protein>
    <submittedName>
        <fullName evidence="4">Molybdopterin molybdenumtransferase MoeA</fullName>
    </submittedName>
</protein>
<organism evidence="4 5">
    <name type="scientific">Methanobacterium subterraneum</name>
    <dbReference type="NCBI Taxonomy" id="59277"/>
    <lineage>
        <taxon>Archaea</taxon>
        <taxon>Methanobacteriati</taxon>
        <taxon>Methanobacteriota</taxon>
        <taxon>Methanomada group</taxon>
        <taxon>Methanobacteria</taxon>
        <taxon>Methanobacteriales</taxon>
        <taxon>Methanobacteriaceae</taxon>
        <taxon>Methanobacterium</taxon>
    </lineage>
</organism>
<accession>A0A2H4VRV3</accession>
<keyword evidence="4" id="KW-0808">Transferase</keyword>
<dbReference type="GO" id="GO:0006777">
    <property type="term" value="P:Mo-molybdopterin cofactor biosynthetic process"/>
    <property type="evidence" value="ECO:0007669"/>
    <property type="project" value="UniProtKB-KW"/>
</dbReference>
<dbReference type="InterPro" id="IPR036135">
    <property type="entry name" value="MoeA_linker/N_sf"/>
</dbReference>
<evidence type="ECO:0000256" key="1">
    <source>
        <dbReference type="ARBA" id="ARBA00005046"/>
    </source>
</evidence>
<reference evidence="4 5" key="1">
    <citation type="submission" date="2016-10" db="EMBL/GenBank/DDBJ databases">
        <title>Comparative genomics between deep and shallow subseafloor isolates.</title>
        <authorList>
            <person name="Ishii S."/>
            <person name="Miller J.R."/>
            <person name="Sutton G."/>
            <person name="Suzuki S."/>
            <person name="Methe B."/>
            <person name="Inagaki F."/>
            <person name="Imachi H."/>
        </authorList>
    </citation>
    <scope>NUCLEOTIDE SEQUENCE [LARGE SCALE GENOMIC DNA]</scope>
    <source>
        <strain evidence="4 5">A8p</strain>
    </source>
</reference>
<dbReference type="GO" id="GO:0061599">
    <property type="term" value="F:molybdopterin molybdotransferase activity"/>
    <property type="evidence" value="ECO:0007669"/>
    <property type="project" value="TreeGrafter"/>
</dbReference>
<dbReference type="SUPFAM" id="SSF63882">
    <property type="entry name" value="MoeA N-terminal region -like"/>
    <property type="match status" value="1"/>
</dbReference>